<evidence type="ECO:0000256" key="1">
    <source>
        <dbReference type="SAM" id="Phobius"/>
    </source>
</evidence>
<evidence type="ECO:0000313" key="2">
    <source>
        <dbReference type="EMBL" id="MDR7088793.1"/>
    </source>
</evidence>
<accession>A0ABU1UUE0</accession>
<keyword evidence="1" id="KW-0472">Membrane</keyword>
<dbReference type="EMBL" id="JAVDVX010000001">
    <property type="protein sequence ID" value="MDR7088793.1"/>
    <property type="molecule type" value="Genomic_DNA"/>
</dbReference>
<name>A0ABU1UUE0_9GAMM</name>
<keyword evidence="1" id="KW-1133">Transmembrane helix</keyword>
<reference evidence="2 3" key="1">
    <citation type="submission" date="2023-07" db="EMBL/GenBank/DDBJ databases">
        <title>Sorghum-associated microbial communities from plants grown in Nebraska, USA.</title>
        <authorList>
            <person name="Schachtman D."/>
        </authorList>
    </citation>
    <scope>NUCLEOTIDE SEQUENCE [LARGE SCALE GENOMIC DNA]</scope>
    <source>
        <strain evidence="2 3">BE190</strain>
    </source>
</reference>
<feature type="transmembrane region" description="Helical" evidence="1">
    <location>
        <begin position="125"/>
        <end position="146"/>
    </location>
</feature>
<protein>
    <recommendedName>
        <fullName evidence="4">DUF2157 domain-containing protein</fullName>
    </recommendedName>
</protein>
<organism evidence="2 3">
    <name type="scientific">Cellvibrio fibrivorans</name>
    <dbReference type="NCBI Taxonomy" id="126350"/>
    <lineage>
        <taxon>Bacteria</taxon>
        <taxon>Pseudomonadati</taxon>
        <taxon>Pseudomonadota</taxon>
        <taxon>Gammaproteobacteria</taxon>
        <taxon>Cellvibrionales</taxon>
        <taxon>Cellvibrionaceae</taxon>
        <taxon>Cellvibrio</taxon>
    </lineage>
</organism>
<proteinExistence type="predicted"/>
<feature type="transmembrane region" description="Helical" evidence="1">
    <location>
        <begin position="158"/>
        <end position="174"/>
    </location>
</feature>
<feature type="transmembrane region" description="Helical" evidence="1">
    <location>
        <begin position="36"/>
        <end position="55"/>
    </location>
</feature>
<sequence length="186" mass="20153">MKNVIKSILDHSIESLSLTIFLLYIHLADLDARADWILPYLLASTAGVGAMVYVYRRGLILNRLFVGITLYFCSGLVGLITGWDWLNQTYGDLGAVAMLGWILLAGLIASLISPYGFLGVKTPGYFSVIGGSLLLLVAGLLATAAAANFMDNKLLGEWLPFIFFFSIRSLLLQLDKKMLSAAATAA</sequence>
<keyword evidence="1" id="KW-0812">Transmembrane</keyword>
<evidence type="ECO:0000313" key="3">
    <source>
        <dbReference type="Proteomes" id="UP001253595"/>
    </source>
</evidence>
<feature type="transmembrane region" description="Helical" evidence="1">
    <location>
        <begin position="64"/>
        <end position="83"/>
    </location>
</feature>
<dbReference type="RefSeq" id="WP_310068888.1">
    <property type="nucleotide sequence ID" value="NZ_JAVDVX010000001.1"/>
</dbReference>
<keyword evidence="3" id="KW-1185">Reference proteome</keyword>
<gene>
    <name evidence="2" type="ORF">J2X05_000796</name>
</gene>
<feature type="transmembrane region" description="Helical" evidence="1">
    <location>
        <begin position="12"/>
        <end position="30"/>
    </location>
</feature>
<evidence type="ECO:0008006" key="4">
    <source>
        <dbReference type="Google" id="ProtNLM"/>
    </source>
</evidence>
<comment type="caution">
    <text evidence="2">The sequence shown here is derived from an EMBL/GenBank/DDBJ whole genome shotgun (WGS) entry which is preliminary data.</text>
</comment>
<dbReference type="Proteomes" id="UP001253595">
    <property type="component" value="Unassembled WGS sequence"/>
</dbReference>
<feature type="transmembrane region" description="Helical" evidence="1">
    <location>
        <begin position="95"/>
        <end position="118"/>
    </location>
</feature>